<dbReference type="InterPro" id="IPR029058">
    <property type="entry name" value="AB_hydrolase_fold"/>
</dbReference>
<accession>A0A0F6A554</accession>
<dbReference type="Pfam" id="PF08840">
    <property type="entry name" value="BAAT_C"/>
    <property type="match status" value="1"/>
</dbReference>
<evidence type="ECO:0000313" key="3">
    <source>
        <dbReference type="Proteomes" id="UP000033434"/>
    </source>
</evidence>
<dbReference type="GO" id="GO:0006631">
    <property type="term" value="P:fatty acid metabolic process"/>
    <property type="evidence" value="ECO:0007669"/>
    <property type="project" value="TreeGrafter"/>
</dbReference>
<dbReference type="PANTHER" id="PTHR10824:SF4">
    <property type="entry name" value="ACYL-COENZYME A THIOESTERASE 1-LIKE"/>
    <property type="match status" value="1"/>
</dbReference>
<gene>
    <name evidence="2" type="ORF">N479_24060</name>
</gene>
<proteinExistence type="predicted"/>
<dbReference type="PANTHER" id="PTHR10824">
    <property type="entry name" value="ACYL-COENZYME A THIOESTERASE-RELATED"/>
    <property type="match status" value="1"/>
</dbReference>
<dbReference type="Proteomes" id="UP000033434">
    <property type="component" value="Unassembled WGS sequence"/>
</dbReference>
<dbReference type="EMBL" id="AUXW01000203">
    <property type="protein sequence ID" value="KKE80986.1"/>
    <property type="molecule type" value="Genomic_DNA"/>
</dbReference>
<reference evidence="2 3" key="1">
    <citation type="journal article" date="2015" name="BMC Genomics">
        <title>Genome mining reveals unlocked bioactive potential of marine Gram-negative bacteria.</title>
        <authorList>
            <person name="Machado H."/>
            <person name="Sonnenschein E.C."/>
            <person name="Melchiorsen J."/>
            <person name="Gram L."/>
        </authorList>
    </citation>
    <scope>NUCLEOTIDE SEQUENCE [LARGE SCALE GENOMIC DNA]</scope>
    <source>
        <strain evidence="2 3">S4054</strain>
    </source>
</reference>
<evidence type="ECO:0000259" key="1">
    <source>
        <dbReference type="Pfam" id="PF08840"/>
    </source>
</evidence>
<name>A0A0F6A554_9GAMM</name>
<dbReference type="RefSeq" id="WP_046358495.1">
    <property type="nucleotide sequence ID" value="NZ_AUXW01000203.1"/>
</dbReference>
<dbReference type="AlphaFoldDB" id="A0A0F6A554"/>
<dbReference type="PATRIC" id="fig|1129367.4.peg.5234"/>
<dbReference type="InterPro" id="IPR014940">
    <property type="entry name" value="BAAT_C"/>
</dbReference>
<evidence type="ECO:0000313" key="2">
    <source>
        <dbReference type="EMBL" id="KKE80986.1"/>
    </source>
</evidence>
<sequence length="281" mass="30884">MKSMMPFCLVGLLAACSSSSDPDVKKHFINDGEKHPLVVVFGGSEGGNTLAKPLWQPFLNSFHDMGISVAALGYYGTESTPSQQVELSLEDIVARINTLAKDPLINENCIAVYGFSKGAELALLLGSHFDNINHVVAVMPTHVSWNAVKTISSRSGWKLREKPLNYVDAPLLTWQMQKGNFTGEFTPAFNQALASTHKDIISAARIPIEKNNGPILLVSAKQDEIWPSYSMSNEIMAQLNKVNYPHSYKHIALKGGHYSFSLDTQNQIGEFLKDTLVSTCQ</sequence>
<dbReference type="Gene3D" id="3.40.50.1820">
    <property type="entry name" value="alpha/beta hydrolase"/>
    <property type="match status" value="1"/>
</dbReference>
<protein>
    <recommendedName>
        <fullName evidence="1">BAAT/Acyl-CoA thioester hydrolase C-terminal domain-containing protein</fullName>
    </recommendedName>
</protein>
<dbReference type="GO" id="GO:0006637">
    <property type="term" value="P:acyl-CoA metabolic process"/>
    <property type="evidence" value="ECO:0007669"/>
    <property type="project" value="TreeGrafter"/>
</dbReference>
<organism evidence="2 3">
    <name type="scientific">Pseudoalteromonas luteoviolacea S4054</name>
    <dbReference type="NCBI Taxonomy" id="1129367"/>
    <lineage>
        <taxon>Bacteria</taxon>
        <taxon>Pseudomonadati</taxon>
        <taxon>Pseudomonadota</taxon>
        <taxon>Gammaproteobacteria</taxon>
        <taxon>Alteromonadales</taxon>
        <taxon>Pseudoalteromonadaceae</taxon>
        <taxon>Pseudoalteromonas</taxon>
    </lineage>
</organism>
<comment type="caution">
    <text evidence="2">The sequence shown here is derived from an EMBL/GenBank/DDBJ whole genome shotgun (WGS) entry which is preliminary data.</text>
</comment>
<dbReference type="PROSITE" id="PS51257">
    <property type="entry name" value="PROKAR_LIPOPROTEIN"/>
    <property type="match status" value="1"/>
</dbReference>
<feature type="domain" description="BAAT/Acyl-CoA thioester hydrolase C-terminal" evidence="1">
    <location>
        <begin position="96"/>
        <end position="258"/>
    </location>
</feature>
<dbReference type="SUPFAM" id="SSF53474">
    <property type="entry name" value="alpha/beta-Hydrolases"/>
    <property type="match status" value="1"/>
</dbReference>
<dbReference type="GO" id="GO:0047617">
    <property type="term" value="F:fatty acyl-CoA hydrolase activity"/>
    <property type="evidence" value="ECO:0007669"/>
    <property type="project" value="TreeGrafter"/>
</dbReference>